<name>A0A4Y2HV20_ARAVE</name>
<organism evidence="1 2">
    <name type="scientific">Araneus ventricosus</name>
    <name type="common">Orbweaver spider</name>
    <name type="synonym">Epeira ventricosa</name>
    <dbReference type="NCBI Taxonomy" id="182803"/>
    <lineage>
        <taxon>Eukaryota</taxon>
        <taxon>Metazoa</taxon>
        <taxon>Ecdysozoa</taxon>
        <taxon>Arthropoda</taxon>
        <taxon>Chelicerata</taxon>
        <taxon>Arachnida</taxon>
        <taxon>Araneae</taxon>
        <taxon>Araneomorphae</taxon>
        <taxon>Entelegynae</taxon>
        <taxon>Araneoidea</taxon>
        <taxon>Araneidae</taxon>
        <taxon>Araneus</taxon>
    </lineage>
</organism>
<gene>
    <name evidence="1" type="ORF">AVEN_229635_1</name>
</gene>
<sequence>MTNLSGRMNKLVDFYELDGRLPKPISHFGTAWRTEFQLRIVHQDVSNEISFSSVSEGLHLEMSALMVVLCHKCCHLTLDKQFANYVMPFSNKNQMNQISLSYLKIYTQLC</sequence>
<proteinExistence type="predicted"/>
<comment type="caution">
    <text evidence="1">The sequence shown here is derived from an EMBL/GenBank/DDBJ whole genome shotgun (WGS) entry which is preliminary data.</text>
</comment>
<evidence type="ECO:0000313" key="1">
    <source>
        <dbReference type="EMBL" id="GBM69142.1"/>
    </source>
</evidence>
<protein>
    <submittedName>
        <fullName evidence="1">Uncharacterized protein</fullName>
    </submittedName>
</protein>
<dbReference type="AlphaFoldDB" id="A0A4Y2HV20"/>
<dbReference type="Proteomes" id="UP000499080">
    <property type="component" value="Unassembled WGS sequence"/>
</dbReference>
<reference evidence="1 2" key="1">
    <citation type="journal article" date="2019" name="Sci. Rep.">
        <title>Orb-weaving spider Araneus ventricosus genome elucidates the spidroin gene catalogue.</title>
        <authorList>
            <person name="Kono N."/>
            <person name="Nakamura H."/>
            <person name="Ohtoshi R."/>
            <person name="Moran D.A.P."/>
            <person name="Shinohara A."/>
            <person name="Yoshida Y."/>
            <person name="Fujiwara M."/>
            <person name="Mori M."/>
            <person name="Tomita M."/>
            <person name="Arakawa K."/>
        </authorList>
    </citation>
    <scope>NUCLEOTIDE SEQUENCE [LARGE SCALE GENOMIC DNA]</scope>
</reference>
<evidence type="ECO:0000313" key="2">
    <source>
        <dbReference type="Proteomes" id="UP000499080"/>
    </source>
</evidence>
<accession>A0A4Y2HV20</accession>
<keyword evidence="2" id="KW-1185">Reference proteome</keyword>
<dbReference type="EMBL" id="BGPR01002181">
    <property type="protein sequence ID" value="GBM69142.1"/>
    <property type="molecule type" value="Genomic_DNA"/>
</dbReference>